<reference evidence="1" key="1">
    <citation type="submission" date="2023-07" db="EMBL/GenBank/DDBJ databases">
        <authorList>
            <consortium name="AG Swart"/>
            <person name="Singh M."/>
            <person name="Singh A."/>
            <person name="Seah K."/>
            <person name="Emmerich C."/>
        </authorList>
    </citation>
    <scope>NUCLEOTIDE SEQUENCE</scope>
    <source>
        <strain evidence="1">DP1</strain>
    </source>
</reference>
<keyword evidence="2" id="KW-1185">Reference proteome</keyword>
<accession>A0AAD1U822</accession>
<dbReference type="GO" id="GO:0003746">
    <property type="term" value="F:translation elongation factor activity"/>
    <property type="evidence" value="ECO:0007669"/>
    <property type="project" value="TreeGrafter"/>
</dbReference>
<name>A0AAD1U822_EUPCR</name>
<organism evidence="1 2">
    <name type="scientific">Euplotes crassus</name>
    <dbReference type="NCBI Taxonomy" id="5936"/>
    <lineage>
        <taxon>Eukaryota</taxon>
        <taxon>Sar</taxon>
        <taxon>Alveolata</taxon>
        <taxon>Ciliophora</taxon>
        <taxon>Intramacronucleata</taxon>
        <taxon>Spirotrichea</taxon>
        <taxon>Hypotrichia</taxon>
        <taxon>Euplotida</taxon>
        <taxon>Euplotidae</taxon>
        <taxon>Moneuplotes</taxon>
    </lineage>
</organism>
<dbReference type="PANTHER" id="PTHR43721">
    <property type="entry name" value="ELONGATION FACTOR TU-RELATED"/>
    <property type="match status" value="1"/>
</dbReference>
<dbReference type="AlphaFoldDB" id="A0AAD1U822"/>
<sequence>MSFDFCYADVLALGESDEEDPIFEIGIKKKKSHKKVASDQHKKIEEEMKLLKIAEGAKKTKKRNRNKKHERHCLQPNFMTIENELFLNENEEDHKAQYQMVKATESTNEENKVLPADSKPASIKGLTEEEVKASDAFIAQYNLMKLEHNFEGQSVASDINEERYYGNTEYKLKLTQSRPERILRLTTQMKFRLSEGNGEAYYVIGVGDKGESIGINQKEMEGSLRILHKMASTLELEISIVYINKGRHGEIVKVKVM</sequence>
<dbReference type="EMBL" id="CAMPGE010005212">
    <property type="protein sequence ID" value="CAI2364060.1"/>
    <property type="molecule type" value="Genomic_DNA"/>
</dbReference>
<dbReference type="Proteomes" id="UP001295684">
    <property type="component" value="Unassembled WGS sequence"/>
</dbReference>
<proteinExistence type="predicted"/>
<dbReference type="InterPro" id="IPR050055">
    <property type="entry name" value="EF-Tu_GTPase"/>
</dbReference>
<evidence type="ECO:0000313" key="1">
    <source>
        <dbReference type="EMBL" id="CAI2364060.1"/>
    </source>
</evidence>
<comment type="caution">
    <text evidence="1">The sequence shown here is derived from an EMBL/GenBank/DDBJ whole genome shotgun (WGS) entry which is preliminary data.</text>
</comment>
<gene>
    <name evidence="1" type="ORF">ECRASSUSDP1_LOCUS5400</name>
</gene>
<protein>
    <submittedName>
        <fullName evidence="1">Uncharacterized protein</fullName>
    </submittedName>
</protein>
<dbReference type="PANTHER" id="PTHR43721:SF9">
    <property type="entry name" value="GTP-BINDING PROTEIN 1"/>
    <property type="match status" value="1"/>
</dbReference>
<evidence type="ECO:0000313" key="2">
    <source>
        <dbReference type="Proteomes" id="UP001295684"/>
    </source>
</evidence>